<evidence type="ECO:0000259" key="6">
    <source>
        <dbReference type="Pfam" id="PF03466"/>
    </source>
</evidence>
<evidence type="ECO:0000256" key="5">
    <source>
        <dbReference type="SAM" id="MobiDB-lite"/>
    </source>
</evidence>
<proteinExistence type="inferred from homology"/>
<evidence type="ECO:0000313" key="8">
    <source>
        <dbReference type="EMBL" id="AEW99926.1"/>
    </source>
</evidence>
<dbReference type="KEGG" id="scy:SCATT_p17330"/>
<keyword evidence="7" id="KW-0614">Plasmid</keyword>
<gene>
    <name evidence="7" type="ordered locus">SCATT_p00030</name>
    <name evidence="8" type="ordered locus">SCATT_p17330</name>
</gene>
<reference evidence="9" key="1">
    <citation type="submission" date="2011-12" db="EMBL/GenBank/DDBJ databases">
        <title>Complete genome sequence of Streptomyces cattleya strain DSM 46488.</title>
        <authorList>
            <person name="Ou H.-Y."/>
            <person name="Li P."/>
            <person name="Zhao C."/>
            <person name="O'Hagan D."/>
            <person name="Deng Z."/>
        </authorList>
    </citation>
    <scope>NUCLEOTIDE SEQUENCE [LARGE SCALE GENOMIC DNA]</scope>
    <source>
        <strain evidence="9">ATCC 35852 / DSM 46488 / JCM 4925 / NBRC 14057 / NRRL 8057</strain>
        <plasmid evidence="9">Plasmid pSCATT</plasmid>
    </source>
</reference>
<reference evidence="7" key="2">
    <citation type="submission" date="2011-12" db="EMBL/GenBank/DDBJ databases">
        <authorList>
            <person name="Ou H.-Y."/>
            <person name="Li P."/>
            <person name="Zhao C."/>
            <person name="O'Hagan D."/>
            <person name="Deng Z."/>
        </authorList>
    </citation>
    <scope>NUCLEOTIDE SEQUENCE</scope>
    <source>
        <strain evidence="7">DSM 46488</strain>
        <plasmid evidence="7">pSCATT</plasmid>
    </source>
</reference>
<keyword evidence="3" id="KW-0238">DNA-binding</keyword>
<evidence type="ECO:0000256" key="1">
    <source>
        <dbReference type="ARBA" id="ARBA00009437"/>
    </source>
</evidence>
<dbReference type="PATRIC" id="fig|1003195.29.peg.5808"/>
<dbReference type="AlphaFoldDB" id="G8XDK2"/>
<feature type="compositionally biased region" description="Basic residues" evidence="5">
    <location>
        <begin position="1"/>
        <end position="19"/>
    </location>
</feature>
<organism evidence="7 9">
    <name type="scientific">Streptantibioticus cattleyicolor (strain ATCC 35852 / DSM 46488 / JCM 4925 / NBRC 14057 / NRRL 8057)</name>
    <name type="common">Streptomyces cattleya</name>
    <dbReference type="NCBI Taxonomy" id="1003195"/>
    <lineage>
        <taxon>Bacteria</taxon>
        <taxon>Bacillati</taxon>
        <taxon>Actinomycetota</taxon>
        <taxon>Actinomycetes</taxon>
        <taxon>Kitasatosporales</taxon>
        <taxon>Streptomycetaceae</taxon>
        <taxon>Streptantibioticus</taxon>
    </lineage>
</organism>
<evidence type="ECO:0000313" key="7">
    <source>
        <dbReference type="EMBL" id="AEW98196.1"/>
    </source>
</evidence>
<evidence type="ECO:0000256" key="4">
    <source>
        <dbReference type="ARBA" id="ARBA00023163"/>
    </source>
</evidence>
<dbReference type="Pfam" id="PF03466">
    <property type="entry name" value="LysR_substrate"/>
    <property type="match status" value="1"/>
</dbReference>
<geneLocation type="plasmid" evidence="7 9">
    <name>pSCATT</name>
</geneLocation>
<dbReference type="InterPro" id="IPR005119">
    <property type="entry name" value="LysR_subst-bd"/>
</dbReference>
<dbReference type="Gene3D" id="3.40.190.10">
    <property type="entry name" value="Periplasmic binding protein-like II"/>
    <property type="match status" value="2"/>
</dbReference>
<dbReference type="PANTHER" id="PTHR30346">
    <property type="entry name" value="TRANSCRIPTIONAL DUAL REGULATOR HCAR-RELATED"/>
    <property type="match status" value="1"/>
</dbReference>
<dbReference type="Proteomes" id="UP000007842">
    <property type="component" value="Plasmid pSCATT"/>
</dbReference>
<feature type="region of interest" description="Disordered" evidence="5">
    <location>
        <begin position="1"/>
        <end position="52"/>
    </location>
</feature>
<protein>
    <submittedName>
        <fullName evidence="7">HTH-type transcriptional regulator alsR</fullName>
    </submittedName>
</protein>
<dbReference type="KEGG" id="scy:SCATT_p00030"/>
<comment type="similarity">
    <text evidence="1">Belongs to the LysR transcriptional regulatory family.</text>
</comment>
<evidence type="ECO:0000256" key="3">
    <source>
        <dbReference type="ARBA" id="ARBA00023125"/>
    </source>
</evidence>
<feature type="compositionally biased region" description="Low complexity" evidence="5">
    <location>
        <begin position="298"/>
        <end position="309"/>
    </location>
</feature>
<keyword evidence="9" id="KW-1185">Reference proteome</keyword>
<accession>G8XDK2</accession>
<dbReference type="CDD" id="cd05466">
    <property type="entry name" value="PBP2_LTTR_substrate"/>
    <property type="match status" value="1"/>
</dbReference>
<evidence type="ECO:0000313" key="9">
    <source>
        <dbReference type="Proteomes" id="UP000007842"/>
    </source>
</evidence>
<dbReference type="GO" id="GO:0003700">
    <property type="term" value="F:DNA-binding transcription factor activity"/>
    <property type="evidence" value="ECO:0007669"/>
    <property type="project" value="TreeGrafter"/>
</dbReference>
<feature type="domain" description="LysR substrate-binding" evidence="6">
    <location>
        <begin position="92"/>
        <end position="236"/>
    </location>
</feature>
<name>G8XDK2_STREN</name>
<sequence length="309" mass="33995">MLHGRRRAPAFRPCRRGAAHHAAVAEPADPPPRTASGRPPARPHHARTRLSEAGEIFLPRAKGLLRAAVEAMARTRAASRPSSVTIGYTKGLIITPAVRALRDRDPGAEVNTRLLAWNDSRGALLEHRVDAVVTRLLFPTGQLRVTVLYDEPRVLIVARDHRLAGKESVTLDDIVDEPIPRVRRSDPLLNAYWRLDPRPDGRPAPDGPLLEALEDEHELIAAGQAVAIGPPPRLRDRAASQPHHGPVARGRTEPGRARHPRRRPQPSGHRFPQTRRSSAHRNPPDRTGTHNMIRGGSARPPTRAITARA</sequence>
<dbReference type="SUPFAM" id="SSF53850">
    <property type="entry name" value="Periplasmic binding protein-like II"/>
    <property type="match status" value="1"/>
</dbReference>
<dbReference type="GO" id="GO:0032993">
    <property type="term" value="C:protein-DNA complex"/>
    <property type="evidence" value="ECO:0007669"/>
    <property type="project" value="TreeGrafter"/>
</dbReference>
<evidence type="ECO:0000256" key="2">
    <source>
        <dbReference type="ARBA" id="ARBA00023015"/>
    </source>
</evidence>
<dbReference type="GO" id="GO:0003677">
    <property type="term" value="F:DNA binding"/>
    <property type="evidence" value="ECO:0007669"/>
    <property type="project" value="UniProtKB-KW"/>
</dbReference>
<keyword evidence="4" id="KW-0804">Transcription</keyword>
<feature type="region of interest" description="Disordered" evidence="5">
    <location>
        <begin position="226"/>
        <end position="309"/>
    </location>
</feature>
<dbReference type="PANTHER" id="PTHR30346:SF0">
    <property type="entry name" value="HCA OPERON TRANSCRIPTIONAL ACTIVATOR HCAR"/>
    <property type="match status" value="1"/>
</dbReference>
<dbReference type="EMBL" id="CP003229">
    <property type="protein sequence ID" value="AEW98196.1"/>
    <property type="molecule type" value="Genomic_DNA"/>
</dbReference>
<keyword evidence="2" id="KW-0805">Transcription regulation</keyword>
<dbReference type="HOGENOM" id="CLU_899913_0_0_11"/>
<dbReference type="EMBL" id="CP003229">
    <property type="protein sequence ID" value="AEW99926.1"/>
    <property type="molecule type" value="Genomic_DNA"/>
</dbReference>